<accession>A0ABP7W9B4</accession>
<evidence type="ECO:0000256" key="6">
    <source>
        <dbReference type="ARBA" id="ARBA00022822"/>
    </source>
</evidence>
<comment type="pathway">
    <text evidence="2 9">Amino-acid biosynthesis; L-tryptophan biosynthesis; L-tryptophan from chorismate: step 3/5.</text>
</comment>
<dbReference type="SUPFAM" id="SSF51366">
    <property type="entry name" value="Ribulose-phoshate binding barrel"/>
    <property type="match status" value="1"/>
</dbReference>
<evidence type="ECO:0000256" key="5">
    <source>
        <dbReference type="ARBA" id="ARBA00022605"/>
    </source>
</evidence>
<dbReference type="InterPro" id="IPR013785">
    <property type="entry name" value="Aldolase_TIM"/>
</dbReference>
<dbReference type="InterPro" id="IPR044643">
    <property type="entry name" value="TrpF_fam"/>
</dbReference>
<keyword evidence="12" id="KW-1185">Reference proteome</keyword>
<keyword evidence="5 9" id="KW-0028">Amino-acid biosynthesis</keyword>
<evidence type="ECO:0000256" key="2">
    <source>
        <dbReference type="ARBA" id="ARBA00004664"/>
    </source>
</evidence>
<comment type="caution">
    <text evidence="11">The sequence shown here is derived from an EMBL/GenBank/DDBJ whole genome shotgun (WGS) entry which is preliminary data.</text>
</comment>
<comment type="catalytic activity">
    <reaction evidence="1 9">
        <text>N-(5-phospho-beta-D-ribosyl)anthranilate = 1-(2-carboxyphenylamino)-1-deoxy-D-ribulose 5-phosphate</text>
        <dbReference type="Rhea" id="RHEA:21540"/>
        <dbReference type="ChEBI" id="CHEBI:18277"/>
        <dbReference type="ChEBI" id="CHEBI:58613"/>
        <dbReference type="EC" id="5.3.1.24"/>
    </reaction>
</comment>
<dbReference type="PANTHER" id="PTHR42894">
    <property type="entry name" value="N-(5'-PHOSPHORIBOSYL)ANTHRANILATE ISOMERASE"/>
    <property type="match status" value="1"/>
</dbReference>
<dbReference type="Pfam" id="PF00697">
    <property type="entry name" value="PRAI"/>
    <property type="match status" value="1"/>
</dbReference>
<evidence type="ECO:0000313" key="11">
    <source>
        <dbReference type="EMBL" id="GAA4084092.1"/>
    </source>
</evidence>
<evidence type="ECO:0000259" key="10">
    <source>
        <dbReference type="Pfam" id="PF00697"/>
    </source>
</evidence>
<gene>
    <name evidence="9" type="primary">trpF</name>
    <name evidence="11" type="ORF">GCM10022414_03490</name>
</gene>
<comment type="similarity">
    <text evidence="9">Belongs to the TrpF family.</text>
</comment>
<sequence length="211" mass="22390">MSRTRVKICGITRADDAAAAVRAGADALGFVFYAKSPRYISPKHAAEIMAAMPPFVCKVGLFVNAAPDEVRQVLTVCSLDLLQFHGDETPAYCASFATPYMKAIRMRDDIDVADAIKAYASASAILLDSYKPGVPGGTGESFDWARFPERNAQSLVLAGGLRPENAGAAIASCKPYALDVSGGVEAAPGIKCPDAIQRFIEAVSLADRRED</sequence>
<organism evidence="11 12">
    <name type="scientific">Zhongshania borealis</name>
    <dbReference type="NCBI Taxonomy" id="889488"/>
    <lineage>
        <taxon>Bacteria</taxon>
        <taxon>Pseudomonadati</taxon>
        <taxon>Pseudomonadota</taxon>
        <taxon>Gammaproteobacteria</taxon>
        <taxon>Cellvibrionales</taxon>
        <taxon>Spongiibacteraceae</taxon>
        <taxon>Zhongshania</taxon>
    </lineage>
</organism>
<feature type="domain" description="N-(5'phosphoribosyl) anthranilate isomerase (PRAI)" evidence="10">
    <location>
        <begin position="6"/>
        <end position="201"/>
    </location>
</feature>
<dbReference type="NCBIfam" id="NF002298">
    <property type="entry name" value="PRK01222.1-4"/>
    <property type="match status" value="1"/>
</dbReference>
<name>A0ABP7W9B4_9GAMM</name>
<keyword evidence="7 9" id="KW-0057">Aromatic amino acid biosynthesis</keyword>
<dbReference type="Gene3D" id="3.20.20.70">
    <property type="entry name" value="Aldolase class I"/>
    <property type="match status" value="1"/>
</dbReference>
<protein>
    <recommendedName>
        <fullName evidence="4 9">N-(5'-phosphoribosyl)anthranilate isomerase</fullName>
        <shortName evidence="9">PRAI</shortName>
        <ecNumber evidence="3 9">5.3.1.24</ecNumber>
    </recommendedName>
</protein>
<proteinExistence type="inferred from homology"/>
<dbReference type="EMBL" id="BAABDM010000001">
    <property type="protein sequence ID" value="GAA4084092.1"/>
    <property type="molecule type" value="Genomic_DNA"/>
</dbReference>
<dbReference type="InterPro" id="IPR001240">
    <property type="entry name" value="PRAI_dom"/>
</dbReference>
<evidence type="ECO:0000256" key="4">
    <source>
        <dbReference type="ARBA" id="ARBA00022272"/>
    </source>
</evidence>
<evidence type="ECO:0000256" key="9">
    <source>
        <dbReference type="HAMAP-Rule" id="MF_00135"/>
    </source>
</evidence>
<evidence type="ECO:0000256" key="8">
    <source>
        <dbReference type="ARBA" id="ARBA00023235"/>
    </source>
</evidence>
<dbReference type="Proteomes" id="UP001500392">
    <property type="component" value="Unassembled WGS sequence"/>
</dbReference>
<evidence type="ECO:0000256" key="3">
    <source>
        <dbReference type="ARBA" id="ARBA00012572"/>
    </source>
</evidence>
<keyword evidence="8 9" id="KW-0413">Isomerase</keyword>
<evidence type="ECO:0000256" key="7">
    <source>
        <dbReference type="ARBA" id="ARBA00023141"/>
    </source>
</evidence>
<dbReference type="EC" id="5.3.1.24" evidence="3 9"/>
<reference evidence="12" key="1">
    <citation type="journal article" date="2019" name="Int. J. Syst. Evol. Microbiol.">
        <title>The Global Catalogue of Microorganisms (GCM) 10K type strain sequencing project: providing services to taxonomists for standard genome sequencing and annotation.</title>
        <authorList>
            <consortium name="The Broad Institute Genomics Platform"/>
            <consortium name="The Broad Institute Genome Sequencing Center for Infectious Disease"/>
            <person name="Wu L."/>
            <person name="Ma J."/>
        </authorList>
    </citation>
    <scope>NUCLEOTIDE SEQUENCE [LARGE SCALE GENOMIC DNA]</scope>
    <source>
        <strain evidence="12">JCM 17304</strain>
    </source>
</reference>
<dbReference type="NCBIfam" id="NF002299">
    <property type="entry name" value="PRK01222.1-6"/>
    <property type="match status" value="1"/>
</dbReference>
<dbReference type="GO" id="GO:0016853">
    <property type="term" value="F:isomerase activity"/>
    <property type="evidence" value="ECO:0007669"/>
    <property type="project" value="UniProtKB-KW"/>
</dbReference>
<dbReference type="InterPro" id="IPR011060">
    <property type="entry name" value="RibuloseP-bd_barrel"/>
</dbReference>
<keyword evidence="6 9" id="KW-0822">Tryptophan biosynthesis</keyword>
<evidence type="ECO:0000313" key="12">
    <source>
        <dbReference type="Proteomes" id="UP001500392"/>
    </source>
</evidence>
<dbReference type="HAMAP" id="MF_00135">
    <property type="entry name" value="PRAI"/>
    <property type="match status" value="1"/>
</dbReference>
<dbReference type="RefSeq" id="WP_344932022.1">
    <property type="nucleotide sequence ID" value="NZ_BAABDM010000001.1"/>
</dbReference>
<evidence type="ECO:0000256" key="1">
    <source>
        <dbReference type="ARBA" id="ARBA00001164"/>
    </source>
</evidence>
<dbReference type="PANTHER" id="PTHR42894:SF1">
    <property type="entry name" value="N-(5'-PHOSPHORIBOSYL)ANTHRANILATE ISOMERASE"/>
    <property type="match status" value="1"/>
</dbReference>
<dbReference type="CDD" id="cd00405">
    <property type="entry name" value="PRAI"/>
    <property type="match status" value="1"/>
</dbReference>